<dbReference type="AlphaFoldDB" id="A0A831X7U8"/>
<feature type="transmembrane region" description="Helical" evidence="1">
    <location>
        <begin position="83"/>
        <end position="102"/>
    </location>
</feature>
<keyword evidence="1" id="KW-1133">Transmembrane helix</keyword>
<evidence type="ECO:0000256" key="1">
    <source>
        <dbReference type="SAM" id="Phobius"/>
    </source>
</evidence>
<evidence type="ECO:0000313" key="2">
    <source>
        <dbReference type="EMBL" id="HEG90565.1"/>
    </source>
</evidence>
<name>A0A831X7U8_9BACT</name>
<dbReference type="PANTHER" id="PTHR37305:SF2">
    <property type="entry name" value="BACITRACIN TRANSPORT PERMEASE PROTEIN BCRB"/>
    <property type="match status" value="1"/>
</dbReference>
<gene>
    <name evidence="2" type="ORF">ENP34_03860</name>
</gene>
<comment type="caution">
    <text evidence="2">The sequence shown here is derived from an EMBL/GenBank/DDBJ whole genome shotgun (WGS) entry which is preliminary data.</text>
</comment>
<protein>
    <recommendedName>
        <fullName evidence="3">ABC transporter permease</fullName>
    </recommendedName>
</protein>
<reference evidence="2" key="1">
    <citation type="journal article" date="2020" name="mSystems">
        <title>Genome- and Community-Level Interaction Insights into Carbon Utilization and Element Cycling Functions of Hydrothermarchaeota in Hydrothermal Sediment.</title>
        <authorList>
            <person name="Zhou Z."/>
            <person name="Liu Y."/>
            <person name="Xu W."/>
            <person name="Pan J."/>
            <person name="Luo Z.H."/>
            <person name="Li M."/>
        </authorList>
    </citation>
    <scope>NUCLEOTIDE SEQUENCE [LARGE SCALE GENOMIC DNA]</scope>
    <source>
        <strain evidence="2">SpSt-210</strain>
    </source>
</reference>
<dbReference type="GO" id="GO:0005886">
    <property type="term" value="C:plasma membrane"/>
    <property type="evidence" value="ECO:0007669"/>
    <property type="project" value="UniProtKB-SubCell"/>
</dbReference>
<feature type="transmembrane region" description="Helical" evidence="1">
    <location>
        <begin position="123"/>
        <end position="149"/>
    </location>
</feature>
<dbReference type="EMBL" id="DSIY01000087">
    <property type="protein sequence ID" value="HEG90565.1"/>
    <property type="molecule type" value="Genomic_DNA"/>
</dbReference>
<feature type="transmembrane region" description="Helical" evidence="1">
    <location>
        <begin position="195"/>
        <end position="214"/>
    </location>
</feature>
<feature type="transmembrane region" description="Helical" evidence="1">
    <location>
        <begin position="12"/>
        <end position="35"/>
    </location>
</feature>
<dbReference type="Pfam" id="PF12679">
    <property type="entry name" value="ABC2_membrane_2"/>
    <property type="match status" value="1"/>
</dbReference>
<dbReference type="GO" id="GO:0140359">
    <property type="term" value="F:ABC-type transporter activity"/>
    <property type="evidence" value="ECO:0007669"/>
    <property type="project" value="InterPro"/>
</dbReference>
<sequence length="270" mass="29242">MSWTMTRKALWDLRWTTFWYALGLAFYTVLIAFVYPTFREQSAQFEEIVRNYPEALLRAFGIEPGQGLSSSFGAFMHAEAYGFVWPLVAAIFIIMSGAAAVAQEVERGTAELWLSVPESRPRLLAGKLVALLVGMLAVVGVSVLSLLVAAPLVDAELPADAAAQLGVVLLDFLIAVAGISVLFSSIFSERGKAAALAAAVVLAMYLAWVIAGLSERFEWLRYLSIFTAYRPREALEGSGVSWAGLLALLAIGFGSALASLAIFRRRDILV</sequence>
<keyword evidence="1" id="KW-0812">Transmembrane</keyword>
<organism evidence="2">
    <name type="scientific">Thermorudis peleae</name>
    <dbReference type="NCBI Taxonomy" id="1382356"/>
    <lineage>
        <taxon>Bacteria</taxon>
        <taxon>Pseudomonadati</taxon>
        <taxon>Thermomicrobiota</taxon>
        <taxon>Thermomicrobia</taxon>
        <taxon>Thermomicrobia incertae sedis</taxon>
        <taxon>Thermorudis</taxon>
    </lineage>
</organism>
<feature type="transmembrane region" description="Helical" evidence="1">
    <location>
        <begin position="161"/>
        <end position="183"/>
    </location>
</feature>
<proteinExistence type="predicted"/>
<evidence type="ECO:0008006" key="3">
    <source>
        <dbReference type="Google" id="ProtNLM"/>
    </source>
</evidence>
<accession>A0A831X7U8</accession>
<dbReference type="PANTHER" id="PTHR37305">
    <property type="entry name" value="INTEGRAL MEMBRANE PROTEIN-RELATED"/>
    <property type="match status" value="1"/>
</dbReference>
<keyword evidence="1" id="KW-0472">Membrane</keyword>
<feature type="transmembrane region" description="Helical" evidence="1">
    <location>
        <begin position="240"/>
        <end position="263"/>
    </location>
</feature>